<feature type="region of interest" description="Disordered" evidence="7">
    <location>
        <begin position="56"/>
        <end position="76"/>
    </location>
</feature>
<dbReference type="STRING" id="692275.N1QD82"/>
<feature type="domain" description="C2H2-type" evidence="8">
    <location>
        <begin position="336"/>
        <end position="363"/>
    </location>
</feature>
<organism evidence="9 10">
    <name type="scientific">Sphaerulina musiva (strain SO2202)</name>
    <name type="common">Poplar stem canker fungus</name>
    <name type="synonym">Septoria musiva</name>
    <dbReference type="NCBI Taxonomy" id="692275"/>
    <lineage>
        <taxon>Eukaryota</taxon>
        <taxon>Fungi</taxon>
        <taxon>Dikarya</taxon>
        <taxon>Ascomycota</taxon>
        <taxon>Pezizomycotina</taxon>
        <taxon>Dothideomycetes</taxon>
        <taxon>Dothideomycetidae</taxon>
        <taxon>Mycosphaerellales</taxon>
        <taxon>Mycosphaerellaceae</taxon>
        <taxon>Sphaerulina</taxon>
    </lineage>
</organism>
<feature type="region of interest" description="Disordered" evidence="7">
    <location>
        <begin position="133"/>
        <end position="217"/>
    </location>
</feature>
<dbReference type="OMA" id="DNSTCCC"/>
<protein>
    <recommendedName>
        <fullName evidence="5">C2H2 type master regulator of conidiophore development brlA</fullName>
    </recommendedName>
</protein>
<dbReference type="PANTHER" id="PTHR14003:SF19">
    <property type="entry name" value="YY2 TRANSCRIPTION FACTOR"/>
    <property type="match status" value="1"/>
</dbReference>
<feature type="region of interest" description="Disordered" evidence="7">
    <location>
        <begin position="429"/>
        <end position="456"/>
    </location>
</feature>
<dbReference type="EMBL" id="KB456269">
    <property type="protein sequence ID" value="EMF09230.1"/>
    <property type="molecule type" value="Genomic_DNA"/>
</dbReference>
<dbReference type="RefSeq" id="XP_016757351.1">
    <property type="nucleotide sequence ID" value="XM_016906749.1"/>
</dbReference>
<evidence type="ECO:0000313" key="9">
    <source>
        <dbReference type="EMBL" id="EMF09230.1"/>
    </source>
</evidence>
<dbReference type="SMART" id="SM00355">
    <property type="entry name" value="ZnF_C2H2"/>
    <property type="match status" value="3"/>
</dbReference>
<name>N1QD82_SPHMS</name>
<dbReference type="PROSITE" id="PS50157">
    <property type="entry name" value="ZINC_FINGER_C2H2_2"/>
    <property type="match status" value="3"/>
</dbReference>
<evidence type="ECO:0000313" key="10">
    <source>
        <dbReference type="Proteomes" id="UP000016931"/>
    </source>
</evidence>
<dbReference type="eggNOG" id="KOG1721">
    <property type="taxonomic scope" value="Eukaryota"/>
</dbReference>
<evidence type="ECO:0000256" key="1">
    <source>
        <dbReference type="ARBA" id="ARBA00022723"/>
    </source>
</evidence>
<feature type="compositionally biased region" description="Polar residues" evidence="7">
    <location>
        <begin position="161"/>
        <end position="178"/>
    </location>
</feature>
<keyword evidence="3 6" id="KW-0863">Zinc-finger</keyword>
<dbReference type="Gene3D" id="3.30.160.60">
    <property type="entry name" value="Classic Zinc Finger"/>
    <property type="match status" value="2"/>
</dbReference>
<keyword evidence="1" id="KW-0479">Metal-binding</keyword>
<dbReference type="PANTHER" id="PTHR14003">
    <property type="entry name" value="TRANSCRIPTIONAL REPRESSOR PROTEIN YY"/>
    <property type="match status" value="1"/>
</dbReference>
<dbReference type="GO" id="GO:0000785">
    <property type="term" value="C:chromatin"/>
    <property type="evidence" value="ECO:0007669"/>
    <property type="project" value="TreeGrafter"/>
</dbReference>
<keyword evidence="10" id="KW-1185">Reference proteome</keyword>
<evidence type="ECO:0000256" key="2">
    <source>
        <dbReference type="ARBA" id="ARBA00022737"/>
    </source>
</evidence>
<dbReference type="PROSITE" id="PS00028">
    <property type="entry name" value="ZINC_FINGER_C2H2_1"/>
    <property type="match status" value="2"/>
</dbReference>
<feature type="compositionally biased region" description="Polar residues" evidence="7">
    <location>
        <begin position="57"/>
        <end position="67"/>
    </location>
</feature>
<proteinExistence type="predicted"/>
<evidence type="ECO:0000256" key="4">
    <source>
        <dbReference type="ARBA" id="ARBA00022833"/>
    </source>
</evidence>
<dbReference type="GO" id="GO:0008270">
    <property type="term" value="F:zinc ion binding"/>
    <property type="evidence" value="ECO:0007669"/>
    <property type="project" value="UniProtKB-KW"/>
</dbReference>
<feature type="compositionally biased region" description="Polar residues" evidence="7">
    <location>
        <begin position="191"/>
        <end position="215"/>
    </location>
</feature>
<evidence type="ECO:0000256" key="5">
    <source>
        <dbReference type="ARBA" id="ARBA00044085"/>
    </source>
</evidence>
<evidence type="ECO:0000256" key="3">
    <source>
        <dbReference type="ARBA" id="ARBA00022771"/>
    </source>
</evidence>
<dbReference type="Proteomes" id="UP000016931">
    <property type="component" value="Unassembled WGS sequence"/>
</dbReference>
<dbReference type="HOGENOM" id="CLU_688923_0_0_1"/>
<keyword evidence="2" id="KW-0677">Repeat</keyword>
<evidence type="ECO:0000256" key="7">
    <source>
        <dbReference type="SAM" id="MobiDB-lite"/>
    </source>
</evidence>
<sequence>MTSIALDLDIYLILSFQVATPDPTRLLPVTMSFYQAEDYKDDNEGSIDDWQNYHAVPQSTQSGQPGHSTEHSNYGLDNDSYPYSIIDASSQNPYSISQDMIWPTETSTLGYDSLQTPTQAMFNNMAGNLSTLSFSSSGPIQDTPFAPHTPARPIDAEEQSYRTMSARTDYSQGQYSQQVPPPAPMYDVPASQKSPTQSDRSASYNSPLIESSPYAQSDGYFQVSPPRIKAEDSFEYSQNHLYSVPGTPSYGYPSYVDPLDICSQATSSSAPAQLARSASDHVKLEVKQEFEVNLSQAARSTERLVAGVPGASDTGRRDEAKGRFKRGFTTVENSTCQCEVCGRLFQRMYNLKAHMETHDPDREQPHACRYHGCERRFVRRTDLMRHEQSVHLKLRNFACIFCNNAFARKDTLRRHIEDGCPCRPETKKRLDRRRSASTVKSQRPLRRLPPIKSESQ</sequence>
<dbReference type="InterPro" id="IPR036236">
    <property type="entry name" value="Znf_C2H2_sf"/>
</dbReference>
<dbReference type="AlphaFoldDB" id="N1QD82"/>
<accession>N1QD82</accession>
<dbReference type="OrthoDB" id="6910977at2759"/>
<dbReference type="GO" id="GO:0000981">
    <property type="term" value="F:DNA-binding transcription factor activity, RNA polymerase II-specific"/>
    <property type="evidence" value="ECO:0007669"/>
    <property type="project" value="TreeGrafter"/>
</dbReference>
<gene>
    <name evidence="9" type="ORF">SEPMUDRAFT_151335</name>
</gene>
<dbReference type="GO" id="GO:0005667">
    <property type="term" value="C:transcription regulator complex"/>
    <property type="evidence" value="ECO:0007669"/>
    <property type="project" value="TreeGrafter"/>
</dbReference>
<keyword evidence="4" id="KW-0862">Zinc</keyword>
<dbReference type="Pfam" id="PF00096">
    <property type="entry name" value="zf-C2H2"/>
    <property type="match status" value="1"/>
</dbReference>
<feature type="domain" description="C2H2-type" evidence="8">
    <location>
        <begin position="397"/>
        <end position="424"/>
    </location>
</feature>
<evidence type="ECO:0000256" key="6">
    <source>
        <dbReference type="PROSITE-ProRule" id="PRU00042"/>
    </source>
</evidence>
<dbReference type="SUPFAM" id="SSF57667">
    <property type="entry name" value="beta-beta-alpha zinc fingers"/>
    <property type="match status" value="1"/>
</dbReference>
<feature type="domain" description="C2H2-type" evidence="8">
    <location>
        <begin position="366"/>
        <end position="396"/>
    </location>
</feature>
<dbReference type="InterPro" id="IPR013087">
    <property type="entry name" value="Znf_C2H2_type"/>
</dbReference>
<dbReference type="GO" id="GO:0000978">
    <property type="term" value="F:RNA polymerase II cis-regulatory region sequence-specific DNA binding"/>
    <property type="evidence" value="ECO:0007669"/>
    <property type="project" value="TreeGrafter"/>
</dbReference>
<reference evidence="9 10" key="1">
    <citation type="journal article" date="2012" name="PLoS Pathog.">
        <title>Diverse lifestyles and strategies of plant pathogenesis encoded in the genomes of eighteen Dothideomycetes fungi.</title>
        <authorList>
            <person name="Ohm R.A."/>
            <person name="Feau N."/>
            <person name="Henrissat B."/>
            <person name="Schoch C.L."/>
            <person name="Horwitz B.A."/>
            <person name="Barry K.W."/>
            <person name="Condon B.J."/>
            <person name="Copeland A.C."/>
            <person name="Dhillon B."/>
            <person name="Glaser F."/>
            <person name="Hesse C.N."/>
            <person name="Kosti I."/>
            <person name="LaButti K."/>
            <person name="Lindquist E.A."/>
            <person name="Lucas S."/>
            <person name="Salamov A.A."/>
            <person name="Bradshaw R.E."/>
            <person name="Ciuffetti L."/>
            <person name="Hamelin R.C."/>
            <person name="Kema G.H.J."/>
            <person name="Lawrence C."/>
            <person name="Scott J.A."/>
            <person name="Spatafora J.W."/>
            <person name="Turgeon B.G."/>
            <person name="de Wit P.J.G.M."/>
            <person name="Zhong S."/>
            <person name="Goodwin S.B."/>
            <person name="Grigoriev I.V."/>
        </authorList>
    </citation>
    <scope>NUCLEOTIDE SEQUENCE [LARGE SCALE GENOMIC DNA]</scope>
    <source>
        <strain evidence="9 10">SO2202</strain>
    </source>
</reference>
<dbReference type="GeneID" id="27903886"/>
<evidence type="ECO:0000259" key="8">
    <source>
        <dbReference type="PROSITE" id="PS50157"/>
    </source>
</evidence>